<dbReference type="CDD" id="cd14348">
    <property type="entry name" value="UBA_p47"/>
    <property type="match status" value="1"/>
</dbReference>
<dbReference type="Gene3D" id="3.30.420.210">
    <property type="entry name" value="SEP domain"/>
    <property type="match status" value="1"/>
</dbReference>
<dbReference type="FunCoup" id="A0A4S2N7F1">
    <property type="interactions" value="1055"/>
</dbReference>
<dbReference type="Pfam" id="PF00789">
    <property type="entry name" value="UBX"/>
    <property type="match status" value="1"/>
</dbReference>
<dbReference type="PANTHER" id="PTHR23333:SF20">
    <property type="entry name" value="NSFL1 COFACTOR P47"/>
    <property type="match status" value="1"/>
</dbReference>
<dbReference type="InterPro" id="IPR001012">
    <property type="entry name" value="UBX_dom"/>
</dbReference>
<dbReference type="CDD" id="cd01770">
    <property type="entry name" value="UBX_UBXN2"/>
    <property type="match status" value="1"/>
</dbReference>
<dbReference type="Gene3D" id="1.10.8.10">
    <property type="entry name" value="DNA helicase RuvA subunit, C-terminal domain"/>
    <property type="match status" value="1"/>
</dbReference>
<dbReference type="InParanoid" id="A0A4S2N7F1"/>
<organism evidence="5 6">
    <name type="scientific">Ascodesmis nigricans</name>
    <dbReference type="NCBI Taxonomy" id="341454"/>
    <lineage>
        <taxon>Eukaryota</taxon>
        <taxon>Fungi</taxon>
        <taxon>Dikarya</taxon>
        <taxon>Ascomycota</taxon>
        <taxon>Pezizomycotina</taxon>
        <taxon>Pezizomycetes</taxon>
        <taxon>Pezizales</taxon>
        <taxon>Ascodesmidaceae</taxon>
        <taxon>Ascodesmis</taxon>
    </lineage>
</organism>
<dbReference type="InterPro" id="IPR012989">
    <property type="entry name" value="SEP_domain"/>
</dbReference>
<evidence type="ECO:0000256" key="2">
    <source>
        <dbReference type="SAM" id="MobiDB-lite"/>
    </source>
</evidence>
<feature type="region of interest" description="Disordered" evidence="2">
    <location>
        <begin position="246"/>
        <end position="299"/>
    </location>
</feature>
<dbReference type="PANTHER" id="PTHR23333">
    <property type="entry name" value="UBX DOMAIN CONTAINING PROTEIN"/>
    <property type="match status" value="1"/>
</dbReference>
<dbReference type="Pfam" id="PF14555">
    <property type="entry name" value="UBA_4"/>
    <property type="match status" value="1"/>
</dbReference>
<dbReference type="GO" id="GO:0061025">
    <property type="term" value="P:membrane fusion"/>
    <property type="evidence" value="ECO:0007669"/>
    <property type="project" value="TreeGrafter"/>
</dbReference>
<dbReference type="GO" id="GO:0007030">
    <property type="term" value="P:Golgi organization"/>
    <property type="evidence" value="ECO:0007669"/>
    <property type="project" value="TreeGrafter"/>
</dbReference>
<dbReference type="GO" id="GO:0043161">
    <property type="term" value="P:proteasome-mediated ubiquitin-dependent protein catabolic process"/>
    <property type="evidence" value="ECO:0007669"/>
    <property type="project" value="TreeGrafter"/>
</dbReference>
<dbReference type="GO" id="GO:0005829">
    <property type="term" value="C:cytosol"/>
    <property type="evidence" value="ECO:0007669"/>
    <property type="project" value="TreeGrafter"/>
</dbReference>
<dbReference type="Gene3D" id="3.10.20.90">
    <property type="entry name" value="Phosphatidylinositol 3-kinase Catalytic Subunit, Chain A, domain 1"/>
    <property type="match status" value="1"/>
</dbReference>
<evidence type="ECO:0000259" key="4">
    <source>
        <dbReference type="PROSITE" id="PS51399"/>
    </source>
</evidence>
<keyword evidence="1" id="KW-0833">Ubl conjugation pathway</keyword>
<dbReference type="SMART" id="SM00553">
    <property type="entry name" value="SEP"/>
    <property type="match status" value="1"/>
</dbReference>
<protein>
    <submittedName>
        <fullName evidence="5">SEP-domain-containing protein</fullName>
    </submittedName>
</protein>
<name>A0A4S2N7F1_9PEZI</name>
<dbReference type="GO" id="GO:0000045">
    <property type="term" value="P:autophagosome assembly"/>
    <property type="evidence" value="ECO:0007669"/>
    <property type="project" value="TreeGrafter"/>
</dbReference>
<evidence type="ECO:0000313" key="5">
    <source>
        <dbReference type="EMBL" id="TGZ85282.1"/>
    </source>
</evidence>
<proteinExistence type="predicted"/>
<accession>A0A4S2N7F1</accession>
<dbReference type="SMART" id="SM00166">
    <property type="entry name" value="UBX"/>
    <property type="match status" value="1"/>
</dbReference>
<dbReference type="OrthoDB" id="25887at2759"/>
<feature type="domain" description="SEP" evidence="4">
    <location>
        <begin position="181"/>
        <end position="246"/>
    </location>
</feature>
<dbReference type="GO" id="GO:0043130">
    <property type="term" value="F:ubiquitin binding"/>
    <property type="evidence" value="ECO:0007669"/>
    <property type="project" value="TreeGrafter"/>
</dbReference>
<reference evidence="5 6" key="1">
    <citation type="submission" date="2019-04" db="EMBL/GenBank/DDBJ databases">
        <title>Comparative genomics and transcriptomics to analyze fruiting body development in filamentous ascomycetes.</title>
        <authorList>
            <consortium name="DOE Joint Genome Institute"/>
            <person name="Lutkenhaus R."/>
            <person name="Traeger S."/>
            <person name="Breuer J."/>
            <person name="Kuo A."/>
            <person name="Lipzen A."/>
            <person name="Pangilinan J."/>
            <person name="Dilworth D."/>
            <person name="Sandor L."/>
            <person name="Poggeler S."/>
            <person name="Barry K."/>
            <person name="Grigoriev I.V."/>
            <person name="Nowrousian M."/>
        </authorList>
    </citation>
    <scope>NUCLEOTIDE SEQUENCE [LARGE SCALE GENOMIC DNA]</scope>
    <source>
        <strain evidence="5 6">CBS 389.68</strain>
    </source>
</reference>
<dbReference type="STRING" id="341454.A0A4S2N7F1"/>
<feature type="region of interest" description="Disordered" evidence="2">
    <location>
        <begin position="135"/>
        <end position="178"/>
    </location>
</feature>
<dbReference type="PROSITE" id="PS50033">
    <property type="entry name" value="UBX"/>
    <property type="match status" value="1"/>
</dbReference>
<dbReference type="Pfam" id="PF08059">
    <property type="entry name" value="SEP"/>
    <property type="match status" value="1"/>
</dbReference>
<evidence type="ECO:0000256" key="1">
    <source>
        <dbReference type="ARBA" id="ARBA00022786"/>
    </source>
</evidence>
<feature type="compositionally biased region" description="Low complexity" evidence="2">
    <location>
        <begin position="51"/>
        <end position="68"/>
    </location>
</feature>
<dbReference type="SUPFAM" id="SSF102848">
    <property type="entry name" value="NSFL1 (p97 ATPase) cofactor p47, SEP domain"/>
    <property type="match status" value="1"/>
</dbReference>
<dbReference type="GO" id="GO:0005634">
    <property type="term" value="C:nucleus"/>
    <property type="evidence" value="ECO:0007669"/>
    <property type="project" value="TreeGrafter"/>
</dbReference>
<feature type="compositionally biased region" description="Low complexity" evidence="2">
    <location>
        <begin position="263"/>
        <end position="287"/>
    </location>
</feature>
<gene>
    <name evidence="5" type="ORF">EX30DRAFT_337663</name>
</gene>
<dbReference type="AlphaFoldDB" id="A0A4S2N7F1"/>
<dbReference type="FunFam" id="3.30.420.210:FF:000002">
    <property type="entry name" value="UBX domain-containing protein 1"/>
    <property type="match status" value="1"/>
</dbReference>
<dbReference type="PROSITE" id="PS51399">
    <property type="entry name" value="SEP"/>
    <property type="match status" value="1"/>
</dbReference>
<dbReference type="SUPFAM" id="SSF54236">
    <property type="entry name" value="Ubiquitin-like"/>
    <property type="match status" value="1"/>
</dbReference>
<dbReference type="GO" id="GO:0031468">
    <property type="term" value="P:nuclear membrane reassembly"/>
    <property type="evidence" value="ECO:0007669"/>
    <property type="project" value="TreeGrafter"/>
</dbReference>
<keyword evidence="6" id="KW-1185">Reference proteome</keyword>
<dbReference type="InterPro" id="IPR009060">
    <property type="entry name" value="UBA-like_sf"/>
</dbReference>
<dbReference type="SUPFAM" id="SSF46934">
    <property type="entry name" value="UBA-like"/>
    <property type="match status" value="1"/>
</dbReference>
<evidence type="ECO:0000259" key="3">
    <source>
        <dbReference type="PROSITE" id="PS50033"/>
    </source>
</evidence>
<dbReference type="EMBL" id="ML220112">
    <property type="protein sequence ID" value="TGZ85282.1"/>
    <property type="molecule type" value="Genomic_DNA"/>
</dbReference>
<evidence type="ECO:0000313" key="6">
    <source>
        <dbReference type="Proteomes" id="UP000298138"/>
    </source>
</evidence>
<dbReference type="Proteomes" id="UP000298138">
    <property type="component" value="Unassembled WGS sequence"/>
</dbReference>
<dbReference type="FunFam" id="3.10.20.90:FF:000179">
    <property type="entry name" value="Plant UBX domain-containing protein 4"/>
    <property type="match status" value="1"/>
</dbReference>
<dbReference type="InterPro" id="IPR036241">
    <property type="entry name" value="NSFL1C_SEP_dom_sf"/>
</dbReference>
<feature type="domain" description="UBX" evidence="3">
    <location>
        <begin position="296"/>
        <end position="373"/>
    </location>
</feature>
<sequence>MSDTHDSLIQQFCEVTGLDPQSARQYLEASNWNIEIATAQAFDPDGQDDVAPSSSSAMPGSSSSGPASQPKEPKAKSKFASFGDISGRGDNNDDDEDERLYAGGEKSALAITPGANNSGDSNSGNHLIKKILDQAVGAAHEQQDSSPRPPRFTGSGRTLGGEGTESMVIPDPNPPAPSATVVDRSLTFWRNGFSVEDGPLYAYDNPNSQQILQAIESGRAPLHLMNVEVGQTANVRVYKRFDQDYVPPKQKPFSGAGQRLGDASTAPPAPAASQQTSTQPSVPMQPQNAPTVDLDSSAPTTSIQIRLGDGTRLVSRFNHTHTVADIYNFVNAASVTSRSRNYVLQTTFPNRELRDHALTIKDAGLVNAVVVQKWVS</sequence>
<feature type="region of interest" description="Disordered" evidence="2">
    <location>
        <begin position="38"/>
        <end position="100"/>
    </location>
</feature>
<dbReference type="InterPro" id="IPR029071">
    <property type="entry name" value="Ubiquitin-like_domsf"/>
</dbReference>